<evidence type="ECO:0000256" key="8">
    <source>
        <dbReference type="RuleBase" id="RU366030"/>
    </source>
</evidence>
<dbReference type="AlphaFoldDB" id="A0A4U7B524"/>
<comment type="pathway">
    <text evidence="1 7">Amino-acid degradation; L-proline degradation into L-glutamate; L-glutamate from L-proline: step 2/2.</text>
</comment>
<comment type="similarity">
    <text evidence="2 7">Belongs to the aldehyde dehydrogenase family.</text>
</comment>
<keyword evidence="5 7" id="KW-0642">Proline metabolism</keyword>
<keyword evidence="4 7" id="KW-0520">NAD</keyword>
<evidence type="ECO:0000256" key="4">
    <source>
        <dbReference type="ARBA" id="ARBA00023027"/>
    </source>
</evidence>
<dbReference type="PROSITE" id="PS00070">
    <property type="entry name" value="ALDEHYDE_DEHYDR_CYS"/>
    <property type="match status" value="1"/>
</dbReference>
<dbReference type="SUPFAM" id="SSF53720">
    <property type="entry name" value="ALDH-like"/>
    <property type="match status" value="1"/>
</dbReference>
<gene>
    <name evidence="10" type="ORF">C1H76_3804</name>
</gene>
<protein>
    <recommendedName>
        <fullName evidence="7 8">Multifunctional fusion protein</fullName>
    </recommendedName>
    <domain>
        <recommendedName>
            <fullName evidence="8">Delta-1-pyrroline-5-carboxylate dehydrogenase</fullName>
            <shortName evidence="8">P5C dehydrogenase</shortName>
        </recommendedName>
        <alternativeName>
            <fullName evidence="7">L-glutamate gamma-semialdehyde dehydrogenase</fullName>
        </alternativeName>
    </domain>
    <domain>
        <recommendedName>
            <fullName evidence="7">L-glutamate gamma-semialdehyde dehydrogenase</fullName>
            <ecNumber evidence="7">1.2.1.88</ecNumber>
        </recommendedName>
    </domain>
</protein>
<evidence type="ECO:0000313" key="11">
    <source>
        <dbReference type="Proteomes" id="UP000308133"/>
    </source>
</evidence>
<evidence type="ECO:0000259" key="9">
    <source>
        <dbReference type="Pfam" id="PF00171"/>
    </source>
</evidence>
<dbReference type="GO" id="GO:0003842">
    <property type="term" value="F:L-glutamate gamma-semialdehyde dehydrogenase activity"/>
    <property type="evidence" value="ECO:0007669"/>
    <property type="project" value="UniProtKB-UniRule"/>
</dbReference>
<evidence type="ECO:0000256" key="6">
    <source>
        <dbReference type="ARBA" id="ARBA00048142"/>
    </source>
</evidence>
<dbReference type="InterPro" id="IPR015590">
    <property type="entry name" value="Aldehyde_DH_dom"/>
</dbReference>
<dbReference type="PANTHER" id="PTHR42862">
    <property type="entry name" value="DELTA-1-PYRROLINE-5-CARBOXYLATE DEHYDROGENASE 1, ISOFORM A-RELATED"/>
    <property type="match status" value="1"/>
</dbReference>
<dbReference type="Pfam" id="PF00171">
    <property type="entry name" value="Aldedh"/>
    <property type="match status" value="1"/>
</dbReference>
<dbReference type="Gene3D" id="3.40.605.10">
    <property type="entry name" value="Aldehyde Dehydrogenase, Chain A, domain 1"/>
    <property type="match status" value="1"/>
</dbReference>
<proteinExistence type="inferred from homology"/>
<dbReference type="InterPro" id="IPR016160">
    <property type="entry name" value="Ald_DH_CS_CYS"/>
</dbReference>
<dbReference type="GO" id="GO:0010133">
    <property type="term" value="P:L-proline catabolic process to L-glutamate"/>
    <property type="evidence" value="ECO:0007669"/>
    <property type="project" value="UniProtKB-UniRule"/>
</dbReference>
<dbReference type="NCBIfam" id="TIGR01236">
    <property type="entry name" value="D1pyr5carbox1"/>
    <property type="match status" value="1"/>
</dbReference>
<accession>A0A4U7B524</accession>
<evidence type="ECO:0000256" key="7">
    <source>
        <dbReference type="RuleBase" id="RU366016"/>
    </source>
</evidence>
<dbReference type="InterPro" id="IPR016162">
    <property type="entry name" value="Ald_DH_N"/>
</dbReference>
<comment type="catalytic activity">
    <reaction evidence="6 7">
        <text>L-glutamate 5-semialdehyde + NAD(+) + H2O = L-glutamate + NADH + 2 H(+)</text>
        <dbReference type="Rhea" id="RHEA:30235"/>
        <dbReference type="ChEBI" id="CHEBI:15377"/>
        <dbReference type="ChEBI" id="CHEBI:15378"/>
        <dbReference type="ChEBI" id="CHEBI:29985"/>
        <dbReference type="ChEBI" id="CHEBI:57540"/>
        <dbReference type="ChEBI" id="CHEBI:57945"/>
        <dbReference type="ChEBI" id="CHEBI:58066"/>
        <dbReference type="EC" id="1.2.1.88"/>
    </reaction>
</comment>
<dbReference type="Proteomes" id="UP000308133">
    <property type="component" value="Unassembled WGS sequence"/>
</dbReference>
<dbReference type="EMBL" id="PTQR01000050">
    <property type="protein sequence ID" value="TKX23866.1"/>
    <property type="molecule type" value="Genomic_DNA"/>
</dbReference>
<evidence type="ECO:0000256" key="3">
    <source>
        <dbReference type="ARBA" id="ARBA00023002"/>
    </source>
</evidence>
<name>A0A4U7B524_9PEZI</name>
<dbReference type="InterPro" id="IPR050485">
    <property type="entry name" value="Proline_metab_enzyme"/>
</dbReference>
<dbReference type="EC" id="1.2.1.88" evidence="7"/>
<comment type="caution">
    <text evidence="10">The sequence shown here is derived from an EMBL/GenBank/DDBJ whole genome shotgun (WGS) entry which is preliminary data.</text>
</comment>
<dbReference type="PANTHER" id="PTHR42862:SF1">
    <property type="entry name" value="DELTA-1-PYRROLINE-5-CARBOXYLATE DEHYDROGENASE 2, ISOFORM A-RELATED"/>
    <property type="match status" value="1"/>
</dbReference>
<dbReference type="UniPathway" id="UPA00261">
    <property type="reaction ID" value="UER00374"/>
</dbReference>
<feature type="domain" description="Aldehyde dehydrogenase" evidence="9">
    <location>
        <begin position="91"/>
        <end position="556"/>
    </location>
</feature>
<sequence>MAARFNSGFLTRSLRSNAAAPVTQSPRAVRTAATLATFRVPDIDNEPNKHYAQGSPDRQGLADAFKSFKQRSPLQVPAVVAGKHISDKNVQTQYNPADHKSPVAVWSQADAKDVETAIDSALAAKAEWEALPFSDRAAIFLKAADLISGKYRYEIMAATMAGQGKNAWQAEIDSAAESCDFLRFNVKYAQELYNTQPVHNAPGVWNRVEYRPLEGFVYAITPFNFTAIAANLPTAPALMGNVCVWKPSPSAIASNWLVYQILLEAGLPPHVIQFVPGDAEEVTRTVLARPEFSALHYTGSTAVFRSLYGKIANGVADGTYEGYPRIVGETGGKNYHLLHPSANAQNAALQTVRGAFEYQGQKCSACSRAYIPSSLTSSFLPTLVSETKNLKIGPPQDFENFIGPVIHRGSFDKLRAAIDSANNDPDLELLAGGTYDDSEGYYIHPTIYKTRNPHHPLMKTELFGPVLCVYEYDDAAAADAFSKVCDTIDRTTSYALTGAVFAKDRTAIRFAEEKLRNSAGNFYVNTKCTGAVVGQQPFGGARGSGTNDKAGSQNLLGRFVSARAVKEEFVEVEKVEYLSNEVGGV</sequence>
<organism evidence="10 11">
    <name type="scientific">Elsinoe australis</name>
    <dbReference type="NCBI Taxonomy" id="40998"/>
    <lineage>
        <taxon>Eukaryota</taxon>
        <taxon>Fungi</taxon>
        <taxon>Dikarya</taxon>
        <taxon>Ascomycota</taxon>
        <taxon>Pezizomycotina</taxon>
        <taxon>Dothideomycetes</taxon>
        <taxon>Dothideomycetidae</taxon>
        <taxon>Myriangiales</taxon>
        <taxon>Elsinoaceae</taxon>
        <taxon>Elsinoe</taxon>
    </lineage>
</organism>
<dbReference type="InterPro" id="IPR016163">
    <property type="entry name" value="Ald_DH_C"/>
</dbReference>
<dbReference type="GO" id="GO:0005759">
    <property type="term" value="C:mitochondrial matrix"/>
    <property type="evidence" value="ECO:0007669"/>
    <property type="project" value="TreeGrafter"/>
</dbReference>
<dbReference type="FunFam" id="3.40.309.10:FF:000005">
    <property type="entry name" value="1-pyrroline-5-carboxylate dehydrogenase 1"/>
    <property type="match status" value="1"/>
</dbReference>
<evidence type="ECO:0000256" key="2">
    <source>
        <dbReference type="ARBA" id="ARBA00009986"/>
    </source>
</evidence>
<evidence type="ECO:0000313" key="10">
    <source>
        <dbReference type="EMBL" id="TKX23866.1"/>
    </source>
</evidence>
<dbReference type="FunFam" id="3.40.605.10:FF:000006">
    <property type="entry name" value="1-pyrroline-5-carboxylate dehydrogenase"/>
    <property type="match status" value="1"/>
</dbReference>
<dbReference type="CDD" id="cd07123">
    <property type="entry name" value="ALDH_F4-17_P5CDH"/>
    <property type="match status" value="1"/>
</dbReference>
<dbReference type="Gene3D" id="3.40.309.10">
    <property type="entry name" value="Aldehyde Dehydrogenase, Chain A, domain 2"/>
    <property type="match status" value="1"/>
</dbReference>
<dbReference type="InterPro" id="IPR016161">
    <property type="entry name" value="Ald_DH/histidinol_DH"/>
</dbReference>
<reference evidence="10 11" key="1">
    <citation type="submission" date="2018-02" db="EMBL/GenBank/DDBJ databases">
        <title>Draft genome sequences of Elsinoe sp., causing black scab on jojoba.</title>
        <authorList>
            <person name="Stodart B."/>
            <person name="Jeffress S."/>
            <person name="Ash G."/>
            <person name="Arun Chinnappa K."/>
        </authorList>
    </citation>
    <scope>NUCLEOTIDE SEQUENCE [LARGE SCALE GENOMIC DNA]</scope>
    <source>
        <strain evidence="10 11">Hillstone_2</strain>
    </source>
</reference>
<dbReference type="InterPro" id="IPR005931">
    <property type="entry name" value="P5CDH/ALDH4A1"/>
</dbReference>
<evidence type="ECO:0000256" key="1">
    <source>
        <dbReference type="ARBA" id="ARBA00004786"/>
    </source>
</evidence>
<keyword evidence="3 7" id="KW-0560">Oxidoreductase</keyword>
<evidence type="ECO:0000256" key="5">
    <source>
        <dbReference type="ARBA" id="ARBA00023062"/>
    </source>
</evidence>